<evidence type="ECO:0000259" key="2">
    <source>
        <dbReference type="Pfam" id="PF01243"/>
    </source>
</evidence>
<gene>
    <name evidence="3" type="ORF">FG486_07580</name>
</gene>
<sequence>MADFSDALSEKHRAFIARQPIFFVATAADGARINLSPKGYDAFRVLSDKRVAYLDLGGSGNETHAHLVADGRITIMFCAFENPALILRIYGRGRPVLPQDAEWDELAAHFTLMPGTRQIFDISVDSVQTSCGWGVPVMQMERERETLKKAHRQMEPEAWLARTAGRTRSIDGLPTTPTTRYFTDAPELTERAADRA</sequence>
<dbReference type="InterPro" id="IPR012349">
    <property type="entry name" value="Split_barrel_FMN-bd"/>
</dbReference>
<dbReference type="RefSeq" id="WP_181267114.1">
    <property type="nucleotide sequence ID" value="NZ_BAAAGB010000001.1"/>
</dbReference>
<feature type="region of interest" description="Disordered" evidence="1">
    <location>
        <begin position="168"/>
        <end position="196"/>
    </location>
</feature>
<evidence type="ECO:0000256" key="1">
    <source>
        <dbReference type="SAM" id="MobiDB-lite"/>
    </source>
</evidence>
<evidence type="ECO:0000313" key="4">
    <source>
        <dbReference type="Proteomes" id="UP000589292"/>
    </source>
</evidence>
<comment type="caution">
    <text evidence="3">The sequence shown here is derived from an EMBL/GenBank/DDBJ whole genome shotgun (WGS) entry which is preliminary data.</text>
</comment>
<dbReference type="SUPFAM" id="SSF50475">
    <property type="entry name" value="FMN-binding split barrel"/>
    <property type="match status" value="1"/>
</dbReference>
<dbReference type="Pfam" id="PF01243">
    <property type="entry name" value="PNPOx_N"/>
    <property type="match status" value="1"/>
</dbReference>
<dbReference type="Proteomes" id="UP000589292">
    <property type="component" value="Unassembled WGS sequence"/>
</dbReference>
<protein>
    <submittedName>
        <fullName evidence="3">Pyridoxamine 5'-phosphate oxidase family protein</fullName>
    </submittedName>
</protein>
<accession>A0A7V8U8B3</accession>
<dbReference type="PANTHER" id="PTHR39336:SF1">
    <property type="entry name" value="PYRIDOXAMINE PHOSPHATE OXIDASE FAMILY PROTEIN (AFU_ORTHOLOGUE AFUA_6G11440)"/>
    <property type="match status" value="1"/>
</dbReference>
<proteinExistence type="predicted"/>
<dbReference type="PANTHER" id="PTHR39336">
    <property type="entry name" value="PYRIDOXAMINE PHOSPHATE OXIDASE FAMILY PROTEIN (AFU_ORTHOLOGUE AFUA_6G11440)"/>
    <property type="match status" value="1"/>
</dbReference>
<dbReference type="EMBL" id="VDES01000002">
    <property type="protein sequence ID" value="MBA1374195.1"/>
    <property type="molecule type" value="Genomic_DNA"/>
</dbReference>
<reference evidence="3 4" key="1">
    <citation type="journal article" date="1994" name="Int. J. Syst. Bacteriol.">
        <title>Phylogenetic positions of novel aerobic, bacteriochlorophyll a-containing bacteria and description of Roseococcus thiosulfatophilus gen. nov., sp. nov., Erythromicrobium ramosum gen. nov., sp. nov., and Erythrobacter litoralis sp. nov.</title>
        <authorList>
            <person name="Yurkov V."/>
            <person name="Stackebrandt E."/>
            <person name="Holmes A."/>
            <person name="Fuerst J.A."/>
            <person name="Hugenholtz P."/>
            <person name="Golecki J."/>
            <person name="Gad'on N."/>
            <person name="Gorlenko V.M."/>
            <person name="Kompantseva E.I."/>
            <person name="Drews G."/>
        </authorList>
    </citation>
    <scope>NUCLEOTIDE SEQUENCE [LARGE SCALE GENOMIC DNA]</scope>
    <source>
        <strain evidence="3 4">KR-99</strain>
    </source>
</reference>
<name>A0A7V8U8B3_9SPHN</name>
<dbReference type="InterPro" id="IPR011576">
    <property type="entry name" value="Pyridox_Oxase_N"/>
</dbReference>
<dbReference type="Gene3D" id="2.30.110.10">
    <property type="entry name" value="Electron Transport, Fmn-binding Protein, Chain A"/>
    <property type="match status" value="1"/>
</dbReference>
<evidence type="ECO:0000313" key="3">
    <source>
        <dbReference type="EMBL" id="MBA1374195.1"/>
    </source>
</evidence>
<dbReference type="AlphaFoldDB" id="A0A7V8U8B3"/>
<feature type="domain" description="Pyridoxamine 5'-phosphate oxidase N-terminal" evidence="2">
    <location>
        <begin position="8"/>
        <end position="131"/>
    </location>
</feature>
<keyword evidence="4" id="KW-1185">Reference proteome</keyword>
<organism evidence="3 4">
    <name type="scientific">Sphingomonas ursincola</name>
    <dbReference type="NCBI Taxonomy" id="56361"/>
    <lineage>
        <taxon>Bacteria</taxon>
        <taxon>Pseudomonadati</taxon>
        <taxon>Pseudomonadota</taxon>
        <taxon>Alphaproteobacteria</taxon>
        <taxon>Sphingomonadales</taxon>
        <taxon>Sphingomonadaceae</taxon>
        <taxon>Sphingomonas</taxon>
    </lineage>
</organism>